<dbReference type="Pfam" id="PF00069">
    <property type="entry name" value="Pkinase"/>
    <property type="match status" value="1"/>
</dbReference>
<dbReference type="EMBL" id="CP107567">
    <property type="protein sequence ID" value="UYQ65269.1"/>
    <property type="molecule type" value="Genomic_DNA"/>
</dbReference>
<name>A0ABY6IH73_STRPE</name>
<keyword evidence="4" id="KW-0418">Kinase</keyword>
<reference evidence="8" key="1">
    <citation type="submission" date="2022-10" db="EMBL/GenBank/DDBJ databases">
        <title>Cytochrome P450 Catalyzes Benzene Ring Formation in the Biosynthesis of Trialkyl-Substituted Aromatic Polyketides.</title>
        <authorList>
            <person name="Zhao E."/>
            <person name="Ge H."/>
        </authorList>
    </citation>
    <scope>NUCLEOTIDE SEQUENCE</scope>
    <source>
        <strain evidence="8">NA0869</strain>
    </source>
</reference>
<evidence type="ECO:0000259" key="7">
    <source>
        <dbReference type="PROSITE" id="PS50011"/>
    </source>
</evidence>
<keyword evidence="5" id="KW-0067">ATP-binding</keyword>
<organism evidence="8 9">
    <name type="scientific">Streptomyces peucetius</name>
    <dbReference type="NCBI Taxonomy" id="1950"/>
    <lineage>
        <taxon>Bacteria</taxon>
        <taxon>Bacillati</taxon>
        <taxon>Actinomycetota</taxon>
        <taxon>Actinomycetes</taxon>
        <taxon>Kitasatosporales</taxon>
        <taxon>Streptomycetaceae</taxon>
        <taxon>Streptomyces</taxon>
    </lineage>
</organism>
<feature type="compositionally biased region" description="Low complexity" evidence="6">
    <location>
        <begin position="98"/>
        <end position="109"/>
    </location>
</feature>
<dbReference type="RefSeq" id="WP_264248309.1">
    <property type="nucleotide sequence ID" value="NZ_CP107567.1"/>
</dbReference>
<keyword evidence="3" id="KW-0547">Nucleotide-binding</keyword>
<dbReference type="SMART" id="SM00220">
    <property type="entry name" value="S_TKc"/>
    <property type="match status" value="1"/>
</dbReference>
<dbReference type="InterPro" id="IPR000719">
    <property type="entry name" value="Prot_kinase_dom"/>
</dbReference>
<dbReference type="Gene3D" id="3.40.50.300">
    <property type="entry name" value="P-loop containing nucleotide triphosphate hydrolases"/>
    <property type="match status" value="1"/>
</dbReference>
<proteinExistence type="predicted"/>
<evidence type="ECO:0000256" key="2">
    <source>
        <dbReference type="ARBA" id="ARBA00022679"/>
    </source>
</evidence>
<feature type="compositionally biased region" description="Low complexity" evidence="6">
    <location>
        <begin position="71"/>
        <end position="86"/>
    </location>
</feature>
<feature type="region of interest" description="Disordered" evidence="6">
    <location>
        <begin position="1070"/>
        <end position="1089"/>
    </location>
</feature>
<dbReference type="InterPro" id="IPR047738">
    <property type="entry name" value="SAV_2336-like_N"/>
</dbReference>
<evidence type="ECO:0000256" key="3">
    <source>
        <dbReference type="ARBA" id="ARBA00022741"/>
    </source>
</evidence>
<feature type="region of interest" description="Disordered" evidence="6">
    <location>
        <begin position="58"/>
        <end position="109"/>
    </location>
</feature>
<accession>A0ABY6IH73</accession>
<dbReference type="SUPFAM" id="SSF56112">
    <property type="entry name" value="Protein kinase-like (PK-like)"/>
    <property type="match status" value="1"/>
</dbReference>
<sequence length="1089" mass="115946">MLERVRNVLSGDGEELAAEELLDALWLAARLPPAAATALARAAAAAAAPVVSASERLDAGASPADAEDLPGGAQQEVAPAEAAPGVPYRPAARSGLHAAPAAADQQPAPSDRAATAVRAPGMKALGDAELRLGRALRPLRHWRPDTLRAELDVDATVTAMAETGLPEAVLRPARTRWLDLTVLVDDGVSMLLWQRLAGEIKALMERCGAFRHVRIHGLDSRSPDGPRLSRRPFCARAATLPMSTVLDPSGSTLLLVVSDGVGPAWRDGRMHAALLRAAATGPTALVHVLPPRLRAGSGIGAEPWQVTTRRRGAANRSWLVEDPVLPPELAPFDGVPVPVLTTDPSSLGVWAQLVGSAGSTAVLPLLTRPGTGPAVDGRQPAVHGGGSDVTAEAVLRFRDAASPDAYRLAAHLAAVAPLPVPVMRLVQQAVSPAADTSHLAEVFLGGLMHGVEGPGDLPHQRTFDFTEETRRILLSVVPPSELLRTSRAVTTRLTELASTAGGFPAWIPHPHGSERLPAGSRRPFGWVDETVMRRLGLSLPDTAEPTPSKQETAALRELPPGFELDEDSTGWSRLFVSDPRFDGSGALPYEVFAENTAGWSRVGLFLAHDGEGRVLVIRRPEVPHALDLVATEVAALKRMDGLYAPRLLAWDTGCEHPWLAVECALEGRTDPAPDLRSFVERHGPLYEAGLLMVARQFANGLARAHRKGLVHGSLTSHSVLIAGREVQIAGWMTASINGTVARHRASHRQNARYRAPELPGADAEPTQAADIYALGRILVEAAAGVATDEVAGAPDAFELPLGAEIAESLRACLSHDPERRPTAQELLRAFNALAHEREPGKHRLAVTLGLDDDATPVRLDLESAERGGQGPHLLCQGRPARLRQDLLHRVVEQLTRGRDGVELVVADSKGASRLGRYAGRSAGTAFLGLSADPVRPLSLAEKLNAEIVNRRRVLGTTTTERDIGAFETASRRNPYLPALSRLIVAVEEAHRVLLLSPELRTAVTRVAQSGGRLGIHLLLFADSSDTAWLDHRLLQHLRTRVVLLTRPVSDGRFGGSMPDGAVLIDPSASGPVHFDMGRGPADGQSPSVR</sequence>
<dbReference type="EC" id="2.7.11.1" evidence="1"/>
<dbReference type="InterPro" id="IPR050660">
    <property type="entry name" value="NEK_Ser/Thr_kinase"/>
</dbReference>
<dbReference type="InterPro" id="IPR011009">
    <property type="entry name" value="Kinase-like_dom_sf"/>
</dbReference>
<dbReference type="NCBIfam" id="NF041121">
    <property type="entry name" value="SAV_2336_NTERM"/>
    <property type="match status" value="1"/>
</dbReference>
<gene>
    <name evidence="8" type="ORF">OGH68_29935</name>
</gene>
<evidence type="ECO:0000256" key="5">
    <source>
        <dbReference type="ARBA" id="ARBA00022840"/>
    </source>
</evidence>
<dbReference type="Proteomes" id="UP001163878">
    <property type="component" value="Chromosome"/>
</dbReference>
<evidence type="ECO:0000256" key="1">
    <source>
        <dbReference type="ARBA" id="ARBA00012513"/>
    </source>
</evidence>
<protein>
    <recommendedName>
        <fullName evidence="1">non-specific serine/threonine protein kinase</fullName>
        <ecNumber evidence="1">2.7.11.1</ecNumber>
    </recommendedName>
</protein>
<evidence type="ECO:0000256" key="4">
    <source>
        <dbReference type="ARBA" id="ARBA00022777"/>
    </source>
</evidence>
<dbReference type="PANTHER" id="PTHR43671">
    <property type="entry name" value="SERINE/THREONINE-PROTEIN KINASE NEK"/>
    <property type="match status" value="1"/>
</dbReference>
<dbReference type="PANTHER" id="PTHR43671:SF13">
    <property type="entry name" value="SERINE_THREONINE-PROTEIN KINASE NEK2"/>
    <property type="match status" value="1"/>
</dbReference>
<evidence type="ECO:0000313" key="8">
    <source>
        <dbReference type="EMBL" id="UYQ65269.1"/>
    </source>
</evidence>
<evidence type="ECO:0000313" key="9">
    <source>
        <dbReference type="Proteomes" id="UP001163878"/>
    </source>
</evidence>
<keyword evidence="2" id="KW-0808">Transferase</keyword>
<dbReference type="PROSITE" id="PS50011">
    <property type="entry name" value="PROTEIN_KINASE_DOM"/>
    <property type="match status" value="1"/>
</dbReference>
<dbReference type="InterPro" id="IPR027417">
    <property type="entry name" value="P-loop_NTPase"/>
</dbReference>
<evidence type="ECO:0000256" key="6">
    <source>
        <dbReference type="SAM" id="MobiDB-lite"/>
    </source>
</evidence>
<dbReference type="Gene3D" id="1.10.510.10">
    <property type="entry name" value="Transferase(Phosphotransferase) domain 1"/>
    <property type="match status" value="1"/>
</dbReference>
<feature type="domain" description="Protein kinase" evidence="7">
    <location>
        <begin position="576"/>
        <end position="838"/>
    </location>
</feature>
<keyword evidence="9" id="KW-1185">Reference proteome</keyword>